<dbReference type="InterPro" id="IPR002083">
    <property type="entry name" value="MATH/TRAF_dom"/>
</dbReference>
<reference evidence="7" key="1">
    <citation type="submission" date="2021-02" db="EMBL/GenBank/DDBJ databases">
        <authorList>
            <person name="Nowell W R."/>
        </authorList>
    </citation>
    <scope>NUCLEOTIDE SEQUENCE</scope>
</reference>
<evidence type="ECO:0000256" key="1">
    <source>
        <dbReference type="ARBA" id="ARBA00022499"/>
    </source>
</evidence>
<evidence type="ECO:0000313" key="8">
    <source>
        <dbReference type="EMBL" id="CAF3642458.1"/>
    </source>
</evidence>
<dbReference type="GO" id="GO:0005164">
    <property type="term" value="F:tumor necrosis factor receptor binding"/>
    <property type="evidence" value="ECO:0007669"/>
    <property type="project" value="TreeGrafter"/>
</dbReference>
<keyword evidence="3" id="KW-0832">Ubl conjugation</keyword>
<dbReference type="EMBL" id="CAJOAY010000358">
    <property type="protein sequence ID" value="CAF3642458.1"/>
    <property type="molecule type" value="Genomic_DNA"/>
</dbReference>
<dbReference type="FunFam" id="2.60.210.10:FF:000001">
    <property type="entry name" value="TNF receptor-associated factor"/>
    <property type="match status" value="1"/>
</dbReference>
<evidence type="ECO:0000313" key="6">
    <source>
        <dbReference type="EMBL" id="CAF1047846.1"/>
    </source>
</evidence>
<accession>A0A815LPN5</accession>
<dbReference type="Proteomes" id="UP000663845">
    <property type="component" value="Unassembled WGS sequence"/>
</dbReference>
<evidence type="ECO:0000256" key="4">
    <source>
        <dbReference type="ARBA" id="ARBA00023054"/>
    </source>
</evidence>
<sequence length="287" mass="32926">MACSQCQMQTPSDQILIDRGFKNDMRTLPIICSYCDWAGTLQNYEEHLEQLHQHLIANEPQQTKLSIEEKTVFGVAEGVNENLDLSIRDLTSSEGNISDKQSVSYDGTLIWKIPNVSEKIMDAESERQPSIDSPSFYSRQGGYRMCARLYLNGDGNARKTHMSLFFVLMRGSYDAILKFPFNYKITFCLYDQTPQKRHIIDSFRPDIKSNSFQRPRSEMNIASGIPKFVSLGMIQQEGNPYVRDDTMCIKIMVDFGDMPETLLPYALSLDPELPVHIQQDMIEDEYN</sequence>
<dbReference type="AlphaFoldDB" id="A0A815LPN5"/>
<keyword evidence="1" id="KW-1017">Isopeptide bond</keyword>
<dbReference type="EMBL" id="CAJNON010000158">
    <property type="protein sequence ID" value="CAF1047846.1"/>
    <property type="molecule type" value="Genomic_DNA"/>
</dbReference>
<keyword evidence="4" id="KW-0175">Coiled coil</keyword>
<dbReference type="InterPro" id="IPR049342">
    <property type="entry name" value="TRAF1-6_MATH_dom"/>
</dbReference>
<gene>
    <name evidence="7" type="ORF">JYZ213_LOCUS38126</name>
    <name evidence="8" type="ORF">OKA104_LOCUS8730</name>
    <name evidence="9" type="ORF">OXD698_LOCUS35218</name>
    <name evidence="6" type="ORF">VCS650_LOCUS17230</name>
</gene>
<dbReference type="SUPFAM" id="SSF49599">
    <property type="entry name" value="TRAF domain-like"/>
    <property type="match status" value="1"/>
</dbReference>
<dbReference type="PROSITE" id="PS50144">
    <property type="entry name" value="MATH"/>
    <property type="match status" value="1"/>
</dbReference>
<dbReference type="OrthoDB" id="6499288at2759"/>
<dbReference type="EMBL" id="CAJOAZ010005358">
    <property type="protein sequence ID" value="CAF4097024.1"/>
    <property type="molecule type" value="Genomic_DNA"/>
</dbReference>
<protein>
    <recommendedName>
        <fullName evidence="5">MATH domain-containing protein</fullName>
    </recommendedName>
</protein>
<feature type="domain" description="MATH" evidence="5">
    <location>
        <begin position="106"/>
        <end position="253"/>
    </location>
</feature>
<dbReference type="Proteomes" id="UP000663891">
    <property type="component" value="Unassembled WGS sequence"/>
</dbReference>
<dbReference type="EMBL" id="CAJNOG010001086">
    <property type="protein sequence ID" value="CAF1407034.1"/>
    <property type="molecule type" value="Genomic_DNA"/>
</dbReference>
<dbReference type="SMART" id="SM00061">
    <property type="entry name" value="MATH"/>
    <property type="match status" value="1"/>
</dbReference>
<evidence type="ECO:0000256" key="2">
    <source>
        <dbReference type="ARBA" id="ARBA00022703"/>
    </source>
</evidence>
<dbReference type="GO" id="GO:0006915">
    <property type="term" value="P:apoptotic process"/>
    <property type="evidence" value="ECO:0007669"/>
    <property type="project" value="UniProtKB-KW"/>
</dbReference>
<dbReference type="InterPro" id="IPR008974">
    <property type="entry name" value="TRAF-like"/>
</dbReference>
<proteinExistence type="predicted"/>
<dbReference type="PANTHER" id="PTHR10131:SF138">
    <property type="entry name" value="RE66324P"/>
    <property type="match status" value="1"/>
</dbReference>
<keyword evidence="2" id="KW-0053">Apoptosis</keyword>
<dbReference type="Proteomes" id="UP000663844">
    <property type="component" value="Unassembled WGS sequence"/>
</dbReference>
<evidence type="ECO:0000313" key="7">
    <source>
        <dbReference type="EMBL" id="CAF1407034.1"/>
    </source>
</evidence>
<organism evidence="7 10">
    <name type="scientific">Adineta steineri</name>
    <dbReference type="NCBI Taxonomy" id="433720"/>
    <lineage>
        <taxon>Eukaryota</taxon>
        <taxon>Metazoa</taxon>
        <taxon>Spiralia</taxon>
        <taxon>Gnathifera</taxon>
        <taxon>Rotifera</taxon>
        <taxon>Eurotatoria</taxon>
        <taxon>Bdelloidea</taxon>
        <taxon>Adinetida</taxon>
        <taxon>Adinetidae</taxon>
        <taxon>Adineta</taxon>
    </lineage>
</organism>
<evidence type="ECO:0000256" key="3">
    <source>
        <dbReference type="ARBA" id="ARBA00022843"/>
    </source>
</evidence>
<dbReference type="Gene3D" id="2.60.210.10">
    <property type="entry name" value="Apoptosis, Tumor Necrosis Factor Receptor Associated Protein 2, Chain A"/>
    <property type="match status" value="1"/>
</dbReference>
<evidence type="ECO:0000313" key="10">
    <source>
        <dbReference type="Proteomes" id="UP000663845"/>
    </source>
</evidence>
<dbReference type="Pfam" id="PF21355">
    <property type="entry name" value="TRAF-mep_MATH"/>
    <property type="match status" value="1"/>
</dbReference>
<dbReference type="GO" id="GO:0009898">
    <property type="term" value="C:cytoplasmic side of plasma membrane"/>
    <property type="evidence" value="ECO:0007669"/>
    <property type="project" value="TreeGrafter"/>
</dbReference>
<evidence type="ECO:0000313" key="9">
    <source>
        <dbReference type="EMBL" id="CAF4097024.1"/>
    </source>
</evidence>
<comment type="caution">
    <text evidence="7">The sequence shown here is derived from an EMBL/GenBank/DDBJ whole genome shotgun (WGS) entry which is preliminary data.</text>
</comment>
<dbReference type="PANTHER" id="PTHR10131">
    <property type="entry name" value="TNF RECEPTOR ASSOCIATED FACTOR"/>
    <property type="match status" value="1"/>
</dbReference>
<dbReference type="GO" id="GO:0043122">
    <property type="term" value="P:regulation of canonical NF-kappaB signal transduction"/>
    <property type="evidence" value="ECO:0007669"/>
    <property type="project" value="TreeGrafter"/>
</dbReference>
<evidence type="ECO:0000259" key="5">
    <source>
        <dbReference type="PROSITE" id="PS50144"/>
    </source>
</evidence>
<dbReference type="Proteomes" id="UP000663881">
    <property type="component" value="Unassembled WGS sequence"/>
</dbReference>
<name>A0A815LPN5_9BILA</name>